<reference evidence="6 7" key="1">
    <citation type="submission" date="2016-10" db="EMBL/GenBank/DDBJ databases">
        <authorList>
            <person name="de Groot N.N."/>
        </authorList>
    </citation>
    <scope>NUCLEOTIDE SEQUENCE [LARGE SCALE GENOMIC DNA]</scope>
    <source>
        <strain evidence="6 7">AA1</strain>
    </source>
</reference>
<dbReference type="PRINTS" id="PR00469">
    <property type="entry name" value="PNDRDTASEII"/>
</dbReference>
<evidence type="ECO:0000256" key="1">
    <source>
        <dbReference type="ARBA" id="ARBA00001974"/>
    </source>
</evidence>
<proteinExistence type="inferred from homology"/>
<dbReference type="Proteomes" id="UP000198870">
    <property type="component" value="Unassembled WGS sequence"/>
</dbReference>
<gene>
    <name evidence="6" type="ORF">SAMN05216233_11071</name>
</gene>
<dbReference type="Pfam" id="PF07992">
    <property type="entry name" value="Pyr_redox_2"/>
    <property type="match status" value="1"/>
</dbReference>
<name>A0A1G5GCI6_9BACT</name>
<sequence length="341" mass="38168">MPKDDHYVIIGNGPAGNSAADTLRREDPEAKITIISDEKPLYYYKHRVPLYTVGGCQAEDLVIRPYRGYQEKRIRLRLGQRVEKVDPAEKVVYLRHMEKVHYTKLILAVGASARRLPTHAGFAEYLHCLAGFDDARMVRDAMEKASCLAVLGGDLTSMGFAREARKAGKEVVFVLYSSLFWPVSLKDEIQKNVTKRLTSLGVTVITDAEPVTDVRPEGEGFILILPDGAELSADLVFSFFGSVPNIRFLVGSGINTEKGVLVDHLMRSNHEDVYACGDCAQIYNPDLKDYWVSVGWGNAEAQGEITAMNLLGREKIIDYQPKEIFEMDGVTIRTSWWKSFA</sequence>
<evidence type="ECO:0000256" key="2">
    <source>
        <dbReference type="ARBA" id="ARBA00006442"/>
    </source>
</evidence>
<accession>A0A1G5GCI6</accession>
<dbReference type="AlphaFoldDB" id="A0A1G5GCI6"/>
<dbReference type="RefSeq" id="WP_092211351.1">
    <property type="nucleotide sequence ID" value="NZ_FMUX01000010.1"/>
</dbReference>
<dbReference type="InterPro" id="IPR036188">
    <property type="entry name" value="FAD/NAD-bd_sf"/>
</dbReference>
<dbReference type="Gene3D" id="3.50.50.60">
    <property type="entry name" value="FAD/NAD(P)-binding domain"/>
    <property type="match status" value="2"/>
</dbReference>
<dbReference type="GO" id="GO:0016491">
    <property type="term" value="F:oxidoreductase activity"/>
    <property type="evidence" value="ECO:0007669"/>
    <property type="project" value="InterPro"/>
</dbReference>
<dbReference type="STRING" id="419481.SAMN05216233_11071"/>
<dbReference type="InterPro" id="IPR023753">
    <property type="entry name" value="FAD/NAD-binding_dom"/>
</dbReference>
<dbReference type="OrthoDB" id="9769238at2"/>
<dbReference type="PANTHER" id="PTHR43429">
    <property type="entry name" value="PYRIDINE NUCLEOTIDE-DISULFIDE OXIDOREDUCTASE DOMAIN-CONTAINING"/>
    <property type="match status" value="1"/>
</dbReference>
<organism evidence="6 7">
    <name type="scientific">Desulfoluna spongiiphila</name>
    <dbReference type="NCBI Taxonomy" id="419481"/>
    <lineage>
        <taxon>Bacteria</taxon>
        <taxon>Pseudomonadati</taxon>
        <taxon>Thermodesulfobacteriota</taxon>
        <taxon>Desulfobacteria</taxon>
        <taxon>Desulfobacterales</taxon>
        <taxon>Desulfolunaceae</taxon>
        <taxon>Desulfoluna</taxon>
    </lineage>
</organism>
<dbReference type="InterPro" id="IPR050260">
    <property type="entry name" value="FAD-bd_OxRdtase"/>
</dbReference>
<keyword evidence="3" id="KW-0285">Flavoprotein</keyword>
<keyword evidence="7" id="KW-1185">Reference proteome</keyword>
<dbReference type="EMBL" id="FMUX01000010">
    <property type="protein sequence ID" value="SCY49061.1"/>
    <property type="molecule type" value="Genomic_DNA"/>
</dbReference>
<dbReference type="PRINTS" id="PR00368">
    <property type="entry name" value="FADPNR"/>
</dbReference>
<dbReference type="SUPFAM" id="SSF51905">
    <property type="entry name" value="FAD/NAD(P)-binding domain"/>
    <property type="match status" value="1"/>
</dbReference>
<evidence type="ECO:0000259" key="5">
    <source>
        <dbReference type="Pfam" id="PF07992"/>
    </source>
</evidence>
<evidence type="ECO:0000256" key="4">
    <source>
        <dbReference type="ARBA" id="ARBA00022827"/>
    </source>
</evidence>
<protein>
    <submittedName>
        <fullName evidence="6">NADPH-dependent 2,4-dienoyl-CoA reductase, sulfur reductase</fullName>
    </submittedName>
</protein>
<evidence type="ECO:0000256" key="3">
    <source>
        <dbReference type="ARBA" id="ARBA00022630"/>
    </source>
</evidence>
<dbReference type="PANTHER" id="PTHR43429:SF3">
    <property type="entry name" value="NITRITE REDUCTASE [NAD(P)H]"/>
    <property type="match status" value="1"/>
</dbReference>
<keyword evidence="4" id="KW-0274">FAD</keyword>
<feature type="domain" description="FAD/NAD(P)-binding" evidence="5">
    <location>
        <begin position="6"/>
        <end position="282"/>
    </location>
</feature>
<comment type="similarity">
    <text evidence="2">Belongs to the FAD-dependent oxidoreductase family.</text>
</comment>
<evidence type="ECO:0000313" key="7">
    <source>
        <dbReference type="Proteomes" id="UP000198870"/>
    </source>
</evidence>
<evidence type="ECO:0000313" key="6">
    <source>
        <dbReference type="EMBL" id="SCY49061.1"/>
    </source>
</evidence>
<comment type="cofactor">
    <cofactor evidence="1">
        <name>FAD</name>
        <dbReference type="ChEBI" id="CHEBI:57692"/>
    </cofactor>
</comment>